<evidence type="ECO:0000313" key="2">
    <source>
        <dbReference type="Proteomes" id="UP001162483"/>
    </source>
</evidence>
<sequence>MISVAHISATCQCTAMPPASAHLCHINSTYQCLRMHSNATYQCPSEMAFSVTHQCQ</sequence>
<dbReference type="EMBL" id="CATNWA010019899">
    <property type="protein sequence ID" value="CAI9615601.1"/>
    <property type="molecule type" value="Genomic_DNA"/>
</dbReference>
<keyword evidence="2" id="KW-1185">Reference proteome</keyword>
<comment type="caution">
    <text evidence="1">The sequence shown here is derived from an EMBL/GenBank/DDBJ whole genome shotgun (WGS) entry which is preliminary data.</text>
</comment>
<protein>
    <submittedName>
        <fullName evidence="1">Uncharacterized protein</fullName>
    </submittedName>
</protein>
<gene>
    <name evidence="1" type="ORF">SPARVUS_LOCUS15264703</name>
</gene>
<dbReference type="Proteomes" id="UP001162483">
    <property type="component" value="Unassembled WGS sequence"/>
</dbReference>
<organism evidence="1 2">
    <name type="scientific">Staurois parvus</name>
    <dbReference type="NCBI Taxonomy" id="386267"/>
    <lineage>
        <taxon>Eukaryota</taxon>
        <taxon>Metazoa</taxon>
        <taxon>Chordata</taxon>
        <taxon>Craniata</taxon>
        <taxon>Vertebrata</taxon>
        <taxon>Euteleostomi</taxon>
        <taxon>Amphibia</taxon>
        <taxon>Batrachia</taxon>
        <taxon>Anura</taxon>
        <taxon>Neobatrachia</taxon>
        <taxon>Ranoidea</taxon>
        <taxon>Ranidae</taxon>
        <taxon>Staurois</taxon>
    </lineage>
</organism>
<name>A0ABN9H6T8_9NEOB</name>
<evidence type="ECO:0000313" key="1">
    <source>
        <dbReference type="EMBL" id="CAI9615601.1"/>
    </source>
</evidence>
<reference evidence="1" key="1">
    <citation type="submission" date="2023-05" db="EMBL/GenBank/DDBJ databases">
        <authorList>
            <person name="Stuckert A."/>
        </authorList>
    </citation>
    <scope>NUCLEOTIDE SEQUENCE</scope>
</reference>
<accession>A0ABN9H6T8</accession>
<proteinExistence type="predicted"/>